<keyword evidence="2" id="KW-0808">Transferase</keyword>
<dbReference type="PANTHER" id="PTHR24422">
    <property type="entry name" value="CHEMOTAXIS PROTEIN METHYLTRANSFERASE"/>
    <property type="match status" value="1"/>
</dbReference>
<dbReference type="Pfam" id="PF03705">
    <property type="entry name" value="CheR_N"/>
    <property type="match status" value="1"/>
</dbReference>
<dbReference type="GO" id="GO:0008757">
    <property type="term" value="F:S-adenosylmethionine-dependent methyltransferase activity"/>
    <property type="evidence" value="ECO:0007669"/>
    <property type="project" value="InterPro"/>
</dbReference>
<dbReference type="InterPro" id="IPR029063">
    <property type="entry name" value="SAM-dependent_MTases_sf"/>
</dbReference>
<dbReference type="InterPro" id="IPR022641">
    <property type="entry name" value="CheR_N"/>
</dbReference>
<keyword evidence="2" id="KW-0489">Methyltransferase</keyword>
<name>A0A4Q9DSR3_9BACL</name>
<dbReference type="InterPro" id="IPR022642">
    <property type="entry name" value="CheR_C"/>
</dbReference>
<dbReference type="AlphaFoldDB" id="A0A4Q9DSR3"/>
<dbReference type="InterPro" id="IPR050903">
    <property type="entry name" value="Bact_Chemotaxis_MeTrfase"/>
</dbReference>
<dbReference type="SUPFAM" id="SSF53335">
    <property type="entry name" value="S-adenosyl-L-methionine-dependent methyltransferases"/>
    <property type="match status" value="1"/>
</dbReference>
<protein>
    <submittedName>
        <fullName evidence="2">Protein-glutamate O-methyltransferase CheR</fullName>
    </submittedName>
</protein>
<dbReference type="PRINTS" id="PR00996">
    <property type="entry name" value="CHERMTFRASE"/>
</dbReference>
<reference evidence="2 3" key="1">
    <citation type="submission" date="2019-02" db="EMBL/GenBank/DDBJ databases">
        <title>Paenibacillus sp. nov., isolated from surface-sterilized tissue of Thalictrum simplex L.</title>
        <authorList>
            <person name="Tuo L."/>
        </authorList>
    </citation>
    <scope>NUCLEOTIDE SEQUENCE [LARGE SCALE GENOMIC DNA]</scope>
    <source>
        <strain evidence="2 3">N2SHLJ1</strain>
    </source>
</reference>
<evidence type="ECO:0000259" key="1">
    <source>
        <dbReference type="PROSITE" id="PS50123"/>
    </source>
</evidence>
<dbReference type="Pfam" id="PF01739">
    <property type="entry name" value="CheR"/>
    <property type="match status" value="1"/>
</dbReference>
<keyword evidence="3" id="KW-1185">Reference proteome</keyword>
<dbReference type="SMART" id="SM00138">
    <property type="entry name" value="MeTrc"/>
    <property type="match status" value="1"/>
</dbReference>
<dbReference type="OrthoDB" id="9816309at2"/>
<dbReference type="Proteomes" id="UP000293142">
    <property type="component" value="Unassembled WGS sequence"/>
</dbReference>
<dbReference type="GO" id="GO:0032259">
    <property type="term" value="P:methylation"/>
    <property type="evidence" value="ECO:0007669"/>
    <property type="project" value="UniProtKB-KW"/>
</dbReference>
<dbReference type="SUPFAM" id="SSF47757">
    <property type="entry name" value="Chemotaxis receptor methyltransferase CheR, N-terminal domain"/>
    <property type="match status" value="1"/>
</dbReference>
<accession>A0A4Q9DSR3</accession>
<comment type="caution">
    <text evidence="2">The sequence shown here is derived from an EMBL/GenBank/DDBJ whole genome shotgun (WGS) entry which is preliminary data.</text>
</comment>
<dbReference type="RefSeq" id="WP_131013180.1">
    <property type="nucleotide sequence ID" value="NZ_SIRE01000006.1"/>
</dbReference>
<dbReference type="PROSITE" id="PS50123">
    <property type="entry name" value="CHER"/>
    <property type="match status" value="1"/>
</dbReference>
<dbReference type="InterPro" id="IPR000780">
    <property type="entry name" value="CheR_MeTrfase"/>
</dbReference>
<sequence>MSPDVFERSVKETAREDVEDIEIKLLLEGIYRAYGYDFRDYSMSTIRRRIWHRVRLEGMSSITALLERVLHQPLMMERLFRDFTIHVTEMFRDPSFFLSLRQNVIPWLKTLPFIRIWHAGCSTGEEPFSMAILLHEEGLLDKARIYATDLNDALLKQAMTGTYPLNRMKMYTRNYLHAGGNRPFSEYYAAEDNKARFHSFLSEHIVFAQHNLATDHSFNEFHVIICRNVLIYFNRDLQTRVHKLFYESLGQGGILGLGNRETISFTVCESSYSGMDAAERLYRKVK</sequence>
<feature type="domain" description="CheR-type methyltransferase" evidence="1">
    <location>
        <begin position="11"/>
        <end position="263"/>
    </location>
</feature>
<dbReference type="Gene3D" id="3.40.50.150">
    <property type="entry name" value="Vaccinia Virus protein VP39"/>
    <property type="match status" value="1"/>
</dbReference>
<organism evidence="2 3">
    <name type="scientific">Paenibacillus thalictri</name>
    <dbReference type="NCBI Taxonomy" id="2527873"/>
    <lineage>
        <taxon>Bacteria</taxon>
        <taxon>Bacillati</taxon>
        <taxon>Bacillota</taxon>
        <taxon>Bacilli</taxon>
        <taxon>Bacillales</taxon>
        <taxon>Paenibacillaceae</taxon>
        <taxon>Paenibacillus</taxon>
    </lineage>
</organism>
<evidence type="ECO:0000313" key="3">
    <source>
        <dbReference type="Proteomes" id="UP000293142"/>
    </source>
</evidence>
<dbReference type="PANTHER" id="PTHR24422:SF8">
    <property type="entry name" value="CHEMOTAXIS PROTEIN"/>
    <property type="match status" value="1"/>
</dbReference>
<gene>
    <name evidence="2" type="ORF">EYB31_10115</name>
</gene>
<proteinExistence type="predicted"/>
<dbReference type="EMBL" id="SIRE01000006">
    <property type="protein sequence ID" value="TBL79934.1"/>
    <property type="molecule type" value="Genomic_DNA"/>
</dbReference>
<evidence type="ECO:0000313" key="2">
    <source>
        <dbReference type="EMBL" id="TBL79934.1"/>
    </source>
</evidence>